<gene>
    <name evidence="2" type="ORF">EI998_01950</name>
</gene>
<name>A0A426THG0_STRSU</name>
<dbReference type="InterPro" id="IPR011990">
    <property type="entry name" value="TPR-like_helical_dom_sf"/>
</dbReference>
<comment type="caution">
    <text evidence="2">The sequence shown here is derived from an EMBL/GenBank/DDBJ whole genome shotgun (WGS) entry which is preliminary data.</text>
</comment>
<dbReference type="AlphaFoldDB" id="A0A426THG0"/>
<evidence type="ECO:0008006" key="4">
    <source>
        <dbReference type="Google" id="ProtNLM"/>
    </source>
</evidence>
<dbReference type="Proteomes" id="UP000274117">
    <property type="component" value="Unassembled WGS sequence"/>
</dbReference>
<proteinExistence type="predicted"/>
<feature type="coiled-coil region" evidence="1">
    <location>
        <begin position="102"/>
        <end position="164"/>
    </location>
</feature>
<reference evidence="2 3" key="1">
    <citation type="submission" date="2018-11" db="EMBL/GenBank/DDBJ databases">
        <authorList>
            <person name="Stevens M.J."/>
            <person name="Cernela N."/>
            <person name="Spoerry Serrano N."/>
            <person name="Schmitt S."/>
            <person name="Schrenzel J."/>
            <person name="Stephan R."/>
        </authorList>
    </citation>
    <scope>NUCLEOTIDE SEQUENCE [LARGE SCALE GENOMIC DNA]</scope>
    <source>
        <strain evidence="2 3">PP422</strain>
    </source>
</reference>
<evidence type="ECO:0000313" key="2">
    <source>
        <dbReference type="EMBL" id="RRR54631.1"/>
    </source>
</evidence>
<reference evidence="2 3" key="2">
    <citation type="submission" date="2018-12" db="EMBL/GenBank/DDBJ databases">
        <title>Whole-genome sequences of fifteen clinical Streptococcus suis strains isolated from pigs between 2006 and 2018.</title>
        <authorList>
            <person name="Stevens M.J.A."/>
            <person name="Cernela N."/>
            <person name="Spoerry Serrano N."/>
            <person name="Schmitt S."/>
            <person name="Schrenzel J."/>
            <person name="Stephan R."/>
        </authorList>
    </citation>
    <scope>NUCLEOTIDE SEQUENCE [LARGE SCALE GENOMIC DNA]</scope>
    <source>
        <strain evidence="2 3">PP422</strain>
    </source>
</reference>
<organism evidence="2 3">
    <name type="scientific">Streptococcus suis</name>
    <dbReference type="NCBI Taxonomy" id="1307"/>
    <lineage>
        <taxon>Bacteria</taxon>
        <taxon>Bacillati</taxon>
        <taxon>Bacillota</taxon>
        <taxon>Bacilli</taxon>
        <taxon>Lactobacillales</taxon>
        <taxon>Streptococcaceae</taxon>
        <taxon>Streptococcus</taxon>
    </lineage>
</organism>
<evidence type="ECO:0000256" key="1">
    <source>
        <dbReference type="SAM" id="Coils"/>
    </source>
</evidence>
<dbReference type="Gene3D" id="1.25.40.10">
    <property type="entry name" value="Tetratricopeptide repeat domain"/>
    <property type="match status" value="1"/>
</dbReference>
<sequence length="220" mass="25660">MKLIEGMKMTDFERDISFFEALDEKNFSLAHQLYEEGVARLDDAHISGHFWLRNQRIYLAIAEKEMDLVKELAQANLVLAREHSQAEEFFLRELQPVALRQVADVEREAGNYQQALEFLEEEASLLFEYNESQLVGNTYEQAYLHFLMGDMELAEQEMRKVLKEAARIEFPYLEASANRVLGEITKECSYFERAKELYLEVDDQISAQEVEQMVEAVAKQ</sequence>
<keyword evidence="1" id="KW-0175">Coiled coil</keyword>
<dbReference type="EMBL" id="RSDO01000003">
    <property type="protein sequence ID" value="RRR54631.1"/>
    <property type="molecule type" value="Genomic_DNA"/>
</dbReference>
<accession>A0A426THG0</accession>
<dbReference type="SUPFAM" id="SSF48452">
    <property type="entry name" value="TPR-like"/>
    <property type="match status" value="1"/>
</dbReference>
<evidence type="ECO:0000313" key="3">
    <source>
        <dbReference type="Proteomes" id="UP000274117"/>
    </source>
</evidence>
<protein>
    <recommendedName>
        <fullName evidence="4">Tetratricopeptide repeat protein</fullName>
    </recommendedName>
</protein>